<feature type="compositionally biased region" description="Basic residues" evidence="4">
    <location>
        <begin position="99"/>
        <end position="115"/>
    </location>
</feature>
<comment type="subcellular location">
    <subcellularLocation>
        <location evidence="1">Nucleus</location>
    </subcellularLocation>
</comment>
<dbReference type="InterPro" id="IPR055079">
    <property type="entry name" value="POP1_C"/>
</dbReference>
<evidence type="ECO:0000259" key="7">
    <source>
        <dbReference type="Pfam" id="PF22770"/>
    </source>
</evidence>
<comment type="caution">
    <text evidence="8">The sequence shown here is derived from an EMBL/GenBank/DDBJ whole genome shotgun (WGS) entry which is preliminary data.</text>
</comment>
<name>A0ABR3P9M3_9PEZI</name>
<evidence type="ECO:0000259" key="5">
    <source>
        <dbReference type="Pfam" id="PF06978"/>
    </source>
</evidence>
<evidence type="ECO:0000256" key="3">
    <source>
        <dbReference type="ARBA" id="ARBA00023242"/>
    </source>
</evidence>
<keyword evidence="2" id="KW-0819">tRNA processing</keyword>
<feature type="compositionally biased region" description="Low complexity" evidence="4">
    <location>
        <begin position="22"/>
        <end position="32"/>
    </location>
</feature>
<protein>
    <recommendedName>
        <fullName evidence="10">POPLD-domain-containing protein</fullName>
    </recommendedName>
</protein>
<reference evidence="8 9" key="1">
    <citation type="submission" date="2024-07" db="EMBL/GenBank/DDBJ databases">
        <title>Draft sequence of the Neodothiora populina.</title>
        <authorList>
            <person name="Drown D.D."/>
            <person name="Schuette U.S."/>
            <person name="Buechlein A.B."/>
            <person name="Rusch D.R."/>
            <person name="Winton L.W."/>
            <person name="Adams G.A."/>
        </authorList>
    </citation>
    <scope>NUCLEOTIDE SEQUENCE [LARGE SCALE GENOMIC DNA]</scope>
    <source>
        <strain evidence="8 9">CPC 39397</strain>
    </source>
</reference>
<dbReference type="RefSeq" id="XP_069199144.1">
    <property type="nucleotide sequence ID" value="XM_069342638.1"/>
</dbReference>
<sequence>MAPKDANNGQHASKKRKGGPGSSSDNNNNNASRMKRVKTQRDARTLAVQTTSKAFKNGQLDVGSFVKAREYEIRAIQEGLERSKKALTQRAFQQVPKELRRRTASHNAKRVPKRLRKQAVREMADDNTPTVTSRRRKPTRHMRLRMETIKKLREIGARRDVAAKKGLGTGAAKQESGVQGVAVTTRAAKVKKNVLSSEPPVPAKYRKRQLHKTWLPTHIYHAKRAHMTPPQEPLWRFSIPLTSTAKSYRPTHRASTEKGAIAWDTSYMSCINIEGIEESVQGVLKALGVGSPDDTTTPWGQKGQRWRNGTRIWQGWLHERDSHPTKPIAPATVIWRAEPHTQAEYTNGKPNEHNASRSRKPRRQALVRIHPSGFLQLWEQVTRLVKVQKPQAVAEDLRFEIGSIEITGPASTEALRSALRPVKATNTGDDSNKTEDTWAALGGVTNPAVLPAHVLLAFDISDPRLHHPPRTIQAPDPDQNNLLKILSQWPCDSSDRIPGLFDRSRRMAASRALSSQKAINRRKTSAAPGYYPVPLPQDPRIPVLVYPSLDSSSGKRKQTKWTILLPWKAVPPVWQSIMYYPLSTGGQVRLGGLQEQRQISFESGCPWFPADYPGTEAGKAWEALESARRRKEWERRPKGKRVEWDSLALGSGQTGEIGDGSACDWTYLTRTEERSFDGTTTAETRDDSMKNTSFQLPSNIARALLTGSPSKPLTSSTLADADRGLMTVRLTLLTRGVATPCARIYSIPKEASIRSQWLALDPTTGSRLSRSYKRELPPSLGGGLRGLPQSIIQQKLAADLVCDPASLVEGDKQQQHPPIPDKEDLIGFVTTGEFCLTEGKGTAIGSLLASKALSTERAAEGTILKSHARRLCIVRNAGETVGRLAEWEVV</sequence>
<dbReference type="InterPro" id="IPR012590">
    <property type="entry name" value="POPLD_dom"/>
</dbReference>
<evidence type="ECO:0000256" key="4">
    <source>
        <dbReference type="SAM" id="MobiDB-lite"/>
    </source>
</evidence>
<accession>A0ABR3P9M3</accession>
<dbReference type="Proteomes" id="UP001562354">
    <property type="component" value="Unassembled WGS sequence"/>
</dbReference>
<dbReference type="Pfam" id="PF22770">
    <property type="entry name" value="POP1_C"/>
    <property type="match status" value="1"/>
</dbReference>
<evidence type="ECO:0000313" key="8">
    <source>
        <dbReference type="EMBL" id="KAL1302868.1"/>
    </source>
</evidence>
<evidence type="ECO:0000256" key="1">
    <source>
        <dbReference type="ARBA" id="ARBA00004123"/>
    </source>
</evidence>
<dbReference type="PANTHER" id="PTHR22731">
    <property type="entry name" value="RIBONUCLEASES P/MRP PROTEIN SUBUNIT POP1"/>
    <property type="match status" value="1"/>
</dbReference>
<keyword evidence="3" id="KW-0539">Nucleus</keyword>
<dbReference type="PANTHER" id="PTHR22731:SF3">
    <property type="entry name" value="RIBONUCLEASES P_MRP PROTEIN SUBUNIT POP1"/>
    <property type="match status" value="1"/>
</dbReference>
<feature type="region of interest" description="Disordered" evidence="4">
    <location>
        <begin position="1"/>
        <end position="44"/>
    </location>
</feature>
<feature type="domain" description="POPLD" evidence="6">
    <location>
        <begin position="560"/>
        <end position="665"/>
    </location>
</feature>
<evidence type="ECO:0000313" key="9">
    <source>
        <dbReference type="Proteomes" id="UP001562354"/>
    </source>
</evidence>
<dbReference type="EMBL" id="JBFMKM010000012">
    <property type="protein sequence ID" value="KAL1302868.1"/>
    <property type="molecule type" value="Genomic_DNA"/>
</dbReference>
<dbReference type="Pfam" id="PF08170">
    <property type="entry name" value="POPLD"/>
    <property type="match status" value="1"/>
</dbReference>
<feature type="domain" description="POP1 C-terminal" evidence="7">
    <location>
        <begin position="725"/>
        <end position="889"/>
    </location>
</feature>
<feature type="region of interest" description="Disordered" evidence="4">
    <location>
        <begin position="95"/>
        <end position="115"/>
    </location>
</feature>
<dbReference type="GeneID" id="95976898"/>
<evidence type="ECO:0000256" key="2">
    <source>
        <dbReference type="ARBA" id="ARBA00022694"/>
    </source>
</evidence>
<feature type="region of interest" description="Disordered" evidence="4">
    <location>
        <begin position="342"/>
        <end position="362"/>
    </location>
</feature>
<feature type="domain" description="Pop1 N-terminal" evidence="5">
    <location>
        <begin position="65"/>
        <end position="275"/>
    </location>
</feature>
<keyword evidence="9" id="KW-1185">Reference proteome</keyword>
<evidence type="ECO:0000259" key="6">
    <source>
        <dbReference type="Pfam" id="PF08170"/>
    </source>
</evidence>
<gene>
    <name evidence="8" type="ORF">AAFC00_003196</name>
</gene>
<proteinExistence type="predicted"/>
<evidence type="ECO:0008006" key="10">
    <source>
        <dbReference type="Google" id="ProtNLM"/>
    </source>
</evidence>
<dbReference type="InterPro" id="IPR009723">
    <property type="entry name" value="Pop1_N"/>
</dbReference>
<dbReference type="InterPro" id="IPR039182">
    <property type="entry name" value="Pop1"/>
</dbReference>
<organism evidence="8 9">
    <name type="scientific">Neodothiora populina</name>
    <dbReference type="NCBI Taxonomy" id="2781224"/>
    <lineage>
        <taxon>Eukaryota</taxon>
        <taxon>Fungi</taxon>
        <taxon>Dikarya</taxon>
        <taxon>Ascomycota</taxon>
        <taxon>Pezizomycotina</taxon>
        <taxon>Dothideomycetes</taxon>
        <taxon>Dothideomycetidae</taxon>
        <taxon>Dothideales</taxon>
        <taxon>Dothioraceae</taxon>
        <taxon>Neodothiora</taxon>
    </lineage>
</organism>
<dbReference type="Pfam" id="PF06978">
    <property type="entry name" value="POP1_N"/>
    <property type="match status" value="1"/>
</dbReference>